<feature type="region of interest" description="Disordered" evidence="1">
    <location>
        <begin position="1"/>
        <end position="24"/>
    </location>
</feature>
<sequence length="97" mass="10187">MSSAIVSPPPSSPSSPFSPPSRSPLFSIPPASRCLSPAVSSPRALAPSLPHPLAEWTTAGFESADLPYKSARSISHKSVDGHALYSMREGWNVDGQT</sequence>
<dbReference type="AlphaFoldDB" id="A0A2T3AR02"/>
<name>A0A2T3AR02_AMORE</name>
<accession>A0A2T3AR02</accession>
<dbReference type="RefSeq" id="XP_024717097.1">
    <property type="nucleotide sequence ID" value="XM_024867127.1"/>
</dbReference>
<proteinExistence type="predicted"/>
<reference evidence="2 3" key="1">
    <citation type="journal article" date="2018" name="New Phytol.">
        <title>Comparative genomics and transcriptomics depict ericoid mycorrhizal fungi as versatile saprotrophs and plant mutualists.</title>
        <authorList>
            <person name="Martino E."/>
            <person name="Morin E."/>
            <person name="Grelet G.A."/>
            <person name="Kuo A."/>
            <person name="Kohler A."/>
            <person name="Daghino S."/>
            <person name="Barry K.W."/>
            <person name="Cichocki N."/>
            <person name="Clum A."/>
            <person name="Dockter R.B."/>
            <person name="Hainaut M."/>
            <person name="Kuo R.C."/>
            <person name="LaButti K."/>
            <person name="Lindahl B.D."/>
            <person name="Lindquist E.A."/>
            <person name="Lipzen A."/>
            <person name="Khouja H.R."/>
            <person name="Magnuson J."/>
            <person name="Murat C."/>
            <person name="Ohm R.A."/>
            <person name="Singer S.W."/>
            <person name="Spatafora J.W."/>
            <person name="Wang M."/>
            <person name="Veneault-Fourrey C."/>
            <person name="Henrissat B."/>
            <person name="Grigoriev I.V."/>
            <person name="Martin F.M."/>
            <person name="Perotto S."/>
        </authorList>
    </citation>
    <scope>NUCLEOTIDE SEQUENCE [LARGE SCALE GENOMIC DNA]</scope>
    <source>
        <strain evidence="2 3">ATCC 22711</strain>
    </source>
</reference>
<evidence type="ECO:0000256" key="1">
    <source>
        <dbReference type="SAM" id="MobiDB-lite"/>
    </source>
</evidence>
<keyword evidence="3" id="KW-1185">Reference proteome</keyword>
<gene>
    <name evidence="2" type="ORF">M430DRAFT_37473</name>
</gene>
<dbReference type="EMBL" id="KZ679018">
    <property type="protein sequence ID" value="PSS08699.1"/>
    <property type="molecule type" value="Genomic_DNA"/>
</dbReference>
<dbReference type="InParanoid" id="A0A2T3AR02"/>
<dbReference type="GeneID" id="36575208"/>
<organism evidence="2 3">
    <name type="scientific">Amorphotheca resinae ATCC 22711</name>
    <dbReference type="NCBI Taxonomy" id="857342"/>
    <lineage>
        <taxon>Eukaryota</taxon>
        <taxon>Fungi</taxon>
        <taxon>Dikarya</taxon>
        <taxon>Ascomycota</taxon>
        <taxon>Pezizomycotina</taxon>
        <taxon>Leotiomycetes</taxon>
        <taxon>Helotiales</taxon>
        <taxon>Amorphothecaceae</taxon>
        <taxon>Amorphotheca</taxon>
    </lineage>
</organism>
<dbReference type="Proteomes" id="UP000241818">
    <property type="component" value="Unassembled WGS sequence"/>
</dbReference>
<feature type="compositionally biased region" description="Pro residues" evidence="1">
    <location>
        <begin position="7"/>
        <end position="22"/>
    </location>
</feature>
<evidence type="ECO:0000313" key="2">
    <source>
        <dbReference type="EMBL" id="PSS08699.1"/>
    </source>
</evidence>
<evidence type="ECO:0000313" key="3">
    <source>
        <dbReference type="Proteomes" id="UP000241818"/>
    </source>
</evidence>
<protein>
    <submittedName>
        <fullName evidence="2">Uncharacterized protein</fullName>
    </submittedName>
</protein>